<feature type="domain" description="Lipoyl-binding" evidence="5">
    <location>
        <begin position="27"/>
        <end position="109"/>
    </location>
</feature>
<evidence type="ECO:0000256" key="2">
    <source>
        <dbReference type="ARBA" id="ARBA00022823"/>
    </source>
</evidence>
<keyword evidence="7" id="KW-1185">Reference proteome</keyword>
<evidence type="ECO:0000313" key="7">
    <source>
        <dbReference type="Proteomes" id="UP000663792"/>
    </source>
</evidence>
<comment type="similarity">
    <text evidence="1 3">Belongs to the GcvH family.</text>
</comment>
<gene>
    <name evidence="3 6" type="primary">gcvH</name>
    <name evidence="6" type="ORF">JL106_18060</name>
</gene>
<reference evidence="6" key="1">
    <citation type="submission" date="2021-01" db="EMBL/GenBank/DDBJ databases">
        <title>YIM 132084 draft genome.</title>
        <authorList>
            <person name="An D."/>
        </authorList>
    </citation>
    <scope>NUCLEOTIDE SEQUENCE</scope>
    <source>
        <strain evidence="6">YIM 132084</strain>
    </source>
</reference>
<dbReference type="PROSITE" id="PS00189">
    <property type="entry name" value="LIPOYL"/>
    <property type="match status" value="1"/>
</dbReference>
<feature type="modified residue" description="N6-lipoyllysine" evidence="3 4">
    <location>
        <position position="68"/>
    </location>
</feature>
<dbReference type="Gene3D" id="2.40.50.100">
    <property type="match status" value="1"/>
</dbReference>
<name>A0A939C0G0_9ACTN</name>
<dbReference type="HAMAP" id="MF_00272">
    <property type="entry name" value="GcvH"/>
    <property type="match status" value="1"/>
</dbReference>
<dbReference type="SUPFAM" id="SSF51230">
    <property type="entry name" value="Single hybrid motif"/>
    <property type="match status" value="1"/>
</dbReference>
<evidence type="ECO:0000256" key="4">
    <source>
        <dbReference type="PIRSR" id="PIRSR617453-50"/>
    </source>
</evidence>
<comment type="cofactor">
    <cofactor evidence="3">
        <name>(R)-lipoate</name>
        <dbReference type="ChEBI" id="CHEBI:83088"/>
    </cofactor>
    <text evidence="3">Binds 1 lipoyl cofactor covalently.</text>
</comment>
<dbReference type="NCBIfam" id="NF002270">
    <property type="entry name" value="PRK01202.1"/>
    <property type="match status" value="1"/>
</dbReference>
<dbReference type="InterPro" id="IPR003016">
    <property type="entry name" value="2-oxoA_DH_lipoyl-BS"/>
</dbReference>
<evidence type="ECO:0000313" key="6">
    <source>
        <dbReference type="EMBL" id="MBM9469195.1"/>
    </source>
</evidence>
<comment type="caution">
    <text evidence="6">The sequence shown here is derived from an EMBL/GenBank/DDBJ whole genome shotgun (WGS) entry which is preliminary data.</text>
</comment>
<dbReference type="Proteomes" id="UP000663792">
    <property type="component" value="Unassembled WGS sequence"/>
</dbReference>
<evidence type="ECO:0000256" key="3">
    <source>
        <dbReference type="HAMAP-Rule" id="MF_00272"/>
    </source>
</evidence>
<dbReference type="InterPro" id="IPR011053">
    <property type="entry name" value="Single_hybrid_motif"/>
</dbReference>
<organism evidence="6 7">
    <name type="scientific">Nakamurella leprariae</name>
    <dbReference type="NCBI Taxonomy" id="2803911"/>
    <lineage>
        <taxon>Bacteria</taxon>
        <taxon>Bacillati</taxon>
        <taxon>Actinomycetota</taxon>
        <taxon>Actinomycetes</taxon>
        <taxon>Nakamurellales</taxon>
        <taxon>Nakamurellaceae</taxon>
        <taxon>Nakamurella</taxon>
    </lineage>
</organism>
<dbReference type="EMBL" id="JAERWK010000025">
    <property type="protein sequence ID" value="MBM9469195.1"/>
    <property type="molecule type" value="Genomic_DNA"/>
</dbReference>
<dbReference type="PANTHER" id="PTHR11715">
    <property type="entry name" value="GLYCINE CLEAVAGE SYSTEM H PROTEIN"/>
    <property type="match status" value="1"/>
</dbReference>
<sequence>MIPEELRYSRDHEWVRTGQEGPGTGEVYRVGITDHAQSELGDIVFVQLAEPGTTVSAGESIGEVESTKSVSDLFAPVGGTVVARNAALEDNPELVNSDPYGAGWLLDLQPDDPAQLDDLLDAAGYAEVTAGN</sequence>
<dbReference type="AlphaFoldDB" id="A0A939C0G0"/>
<dbReference type="GO" id="GO:0019464">
    <property type="term" value="P:glycine decarboxylation via glycine cleavage system"/>
    <property type="evidence" value="ECO:0007669"/>
    <property type="project" value="UniProtKB-UniRule"/>
</dbReference>
<comment type="subunit">
    <text evidence="3">The glycine cleavage system is composed of four proteins: P, T, L and H.</text>
</comment>
<dbReference type="GO" id="GO:0005829">
    <property type="term" value="C:cytosol"/>
    <property type="evidence" value="ECO:0007669"/>
    <property type="project" value="TreeGrafter"/>
</dbReference>
<dbReference type="InterPro" id="IPR002930">
    <property type="entry name" value="GCV_H"/>
</dbReference>
<dbReference type="PANTHER" id="PTHR11715:SF3">
    <property type="entry name" value="GLYCINE CLEAVAGE SYSTEM H PROTEIN-RELATED"/>
    <property type="match status" value="1"/>
</dbReference>
<dbReference type="InterPro" id="IPR017453">
    <property type="entry name" value="GCV_H_sub"/>
</dbReference>
<evidence type="ECO:0000259" key="5">
    <source>
        <dbReference type="PROSITE" id="PS50968"/>
    </source>
</evidence>
<keyword evidence="2 3" id="KW-0450">Lipoyl</keyword>
<dbReference type="CDD" id="cd06848">
    <property type="entry name" value="GCS_H"/>
    <property type="match status" value="1"/>
</dbReference>
<dbReference type="PROSITE" id="PS50968">
    <property type="entry name" value="BIOTINYL_LIPOYL"/>
    <property type="match status" value="1"/>
</dbReference>
<dbReference type="InterPro" id="IPR000089">
    <property type="entry name" value="Biotin_lipoyl"/>
</dbReference>
<proteinExistence type="inferred from homology"/>
<comment type="function">
    <text evidence="3">The glycine cleavage system catalyzes the degradation of glycine. The H protein shuttles the methylamine group of glycine from the P protein to the T protein.</text>
</comment>
<dbReference type="GO" id="GO:0005960">
    <property type="term" value="C:glycine cleavage complex"/>
    <property type="evidence" value="ECO:0007669"/>
    <property type="project" value="InterPro"/>
</dbReference>
<protein>
    <recommendedName>
        <fullName evidence="3">Glycine cleavage system H protein</fullName>
    </recommendedName>
</protein>
<dbReference type="InterPro" id="IPR033753">
    <property type="entry name" value="GCV_H/Fam206"/>
</dbReference>
<dbReference type="GO" id="GO:0009249">
    <property type="term" value="P:protein lipoylation"/>
    <property type="evidence" value="ECO:0007669"/>
    <property type="project" value="TreeGrafter"/>
</dbReference>
<dbReference type="NCBIfam" id="TIGR00527">
    <property type="entry name" value="gcvH"/>
    <property type="match status" value="1"/>
</dbReference>
<accession>A0A939C0G0</accession>
<evidence type="ECO:0000256" key="1">
    <source>
        <dbReference type="ARBA" id="ARBA00009249"/>
    </source>
</evidence>
<dbReference type="RefSeq" id="WP_205262158.1">
    <property type="nucleotide sequence ID" value="NZ_JAERWK010000025.1"/>
</dbReference>
<dbReference type="Pfam" id="PF01597">
    <property type="entry name" value="GCV_H"/>
    <property type="match status" value="1"/>
</dbReference>